<accession>A0A0X3AS06</accession>
<dbReference type="EMBL" id="FCOR01000019">
    <property type="protein sequence ID" value="CVK17176.1"/>
    <property type="molecule type" value="Genomic_DNA"/>
</dbReference>
<gene>
    <name evidence="2" type="ORF">Ga0061079_1193</name>
</gene>
<dbReference type="InterPro" id="IPR029058">
    <property type="entry name" value="AB_hydrolase_fold"/>
</dbReference>
<name>A0A0X3AS06_9FLAO</name>
<protein>
    <submittedName>
        <fullName evidence="2">RHS repeat-associated core domain-containing protein</fullName>
    </submittedName>
</protein>
<organism evidence="2 3">
    <name type="scientific">Apibacter mensalis</name>
    <dbReference type="NCBI Taxonomy" id="1586267"/>
    <lineage>
        <taxon>Bacteria</taxon>
        <taxon>Pseudomonadati</taxon>
        <taxon>Bacteroidota</taxon>
        <taxon>Flavobacteriia</taxon>
        <taxon>Flavobacteriales</taxon>
        <taxon>Weeksellaceae</taxon>
        <taxon>Apibacter</taxon>
    </lineage>
</organism>
<dbReference type="Proteomes" id="UP000182761">
    <property type="component" value="Unassembled WGS sequence"/>
</dbReference>
<proteinExistence type="predicted"/>
<evidence type="ECO:0000313" key="3">
    <source>
        <dbReference type="Proteomes" id="UP000182761"/>
    </source>
</evidence>
<dbReference type="NCBIfam" id="TIGR03696">
    <property type="entry name" value="Rhs_assc_core"/>
    <property type="match status" value="1"/>
</dbReference>
<dbReference type="InterPro" id="IPR002921">
    <property type="entry name" value="Fungal_lipase-type"/>
</dbReference>
<dbReference type="Gene3D" id="2.180.10.10">
    <property type="entry name" value="RHS repeat-associated core"/>
    <property type="match status" value="1"/>
</dbReference>
<dbReference type="Gene3D" id="3.40.50.1820">
    <property type="entry name" value="alpha/beta hydrolase"/>
    <property type="match status" value="1"/>
</dbReference>
<feature type="domain" description="Fungal lipase-type" evidence="1">
    <location>
        <begin position="130"/>
        <end position="237"/>
    </location>
</feature>
<evidence type="ECO:0000313" key="2">
    <source>
        <dbReference type="EMBL" id="CVK17176.1"/>
    </source>
</evidence>
<dbReference type="Pfam" id="PF01764">
    <property type="entry name" value="Lipase_3"/>
    <property type="match status" value="1"/>
</dbReference>
<dbReference type="RefSeq" id="WP_055426341.1">
    <property type="nucleotide sequence ID" value="NZ_FCOR01000019.1"/>
</dbReference>
<evidence type="ECO:0000259" key="1">
    <source>
        <dbReference type="Pfam" id="PF01764"/>
    </source>
</evidence>
<dbReference type="SUPFAM" id="SSF53474">
    <property type="entry name" value="alpha/beta-Hydrolases"/>
    <property type="match status" value="1"/>
</dbReference>
<sequence>MTIRKNPYYSLFLRNNLPALDEKNVRRAELDEYYYGARYYNPRESVWLSTDPLSGYNPVLEREHYIDGQHNGGVYNSFNLNTYIYCYQSPVKWLDPNGKQVVAIHGTWSNANTWQNKEGIKEVALKAFGNIEHDFKFNWSGGNSKEARTQAAYKLITHVLTERLNVDSKEPLTLVGHSHGGNVAIEAINLMVGMEEFKNVDINLITINTPVRNDYQLSGEANSRVDHINVYDKKDPVQSKGGTTGPLEMGPAGRTFGSATNISVDNPQGVRDGIGIGDFHNSHNRVDDWKSYIQPSNNK</sequence>
<dbReference type="AlphaFoldDB" id="A0A0X3AS06"/>
<dbReference type="InterPro" id="IPR022385">
    <property type="entry name" value="Rhs_assc_core"/>
</dbReference>
<dbReference type="STRING" id="1586267.GCA_001418685_02040"/>
<dbReference type="OrthoDB" id="1367325at2"/>
<reference evidence="2 3" key="1">
    <citation type="submission" date="2016-01" db="EMBL/GenBank/DDBJ databases">
        <authorList>
            <person name="McClelland M."/>
            <person name="Jain A."/>
            <person name="Saraogi P."/>
            <person name="Mendelson R."/>
            <person name="Westerman R."/>
            <person name="SanMiguel P."/>
            <person name="Csonka L."/>
        </authorList>
    </citation>
    <scope>NUCLEOTIDE SEQUENCE [LARGE SCALE GENOMIC DNA]</scope>
    <source>
        <strain evidence="2 3">R-53146</strain>
    </source>
</reference>
<keyword evidence="3" id="KW-1185">Reference proteome</keyword>
<dbReference type="GO" id="GO:0006629">
    <property type="term" value="P:lipid metabolic process"/>
    <property type="evidence" value="ECO:0007669"/>
    <property type="project" value="InterPro"/>
</dbReference>